<gene>
    <name evidence="1" type="ORF">GCM10009754_04240</name>
</gene>
<dbReference type="RefSeq" id="WP_344412746.1">
    <property type="nucleotide sequence ID" value="NZ_BAAANN010000002.1"/>
</dbReference>
<protein>
    <submittedName>
        <fullName evidence="1">Uncharacterized protein</fullName>
    </submittedName>
</protein>
<sequence>MDTGDILGVYRSVVVREDGPLFVEVRRLLAARCSVKGISEWHDDEDMAGGRAENATYVLWNECPGARIVHDCMDAFVPQCRSTEPTDCPDSEQVSDPA</sequence>
<keyword evidence="2" id="KW-1185">Reference proteome</keyword>
<reference evidence="1 2" key="1">
    <citation type="journal article" date="2019" name="Int. J. Syst. Evol. Microbiol.">
        <title>The Global Catalogue of Microorganisms (GCM) 10K type strain sequencing project: providing services to taxonomists for standard genome sequencing and annotation.</title>
        <authorList>
            <consortium name="The Broad Institute Genomics Platform"/>
            <consortium name="The Broad Institute Genome Sequencing Center for Infectious Disease"/>
            <person name="Wu L."/>
            <person name="Ma J."/>
        </authorList>
    </citation>
    <scope>NUCLEOTIDE SEQUENCE [LARGE SCALE GENOMIC DNA]</scope>
    <source>
        <strain evidence="1 2">JCM 14545</strain>
    </source>
</reference>
<comment type="caution">
    <text evidence="1">The sequence shown here is derived from an EMBL/GenBank/DDBJ whole genome shotgun (WGS) entry which is preliminary data.</text>
</comment>
<dbReference type="EMBL" id="BAAANN010000002">
    <property type="protein sequence ID" value="GAA1940249.1"/>
    <property type="molecule type" value="Genomic_DNA"/>
</dbReference>
<evidence type="ECO:0000313" key="2">
    <source>
        <dbReference type="Proteomes" id="UP001501116"/>
    </source>
</evidence>
<dbReference type="Proteomes" id="UP001501116">
    <property type="component" value="Unassembled WGS sequence"/>
</dbReference>
<evidence type="ECO:0000313" key="1">
    <source>
        <dbReference type="EMBL" id="GAA1940249.1"/>
    </source>
</evidence>
<name>A0ABN2Q334_9PSEU</name>
<organism evidence="1 2">
    <name type="scientific">Amycolatopsis minnesotensis</name>
    <dbReference type="NCBI Taxonomy" id="337894"/>
    <lineage>
        <taxon>Bacteria</taxon>
        <taxon>Bacillati</taxon>
        <taxon>Actinomycetota</taxon>
        <taxon>Actinomycetes</taxon>
        <taxon>Pseudonocardiales</taxon>
        <taxon>Pseudonocardiaceae</taxon>
        <taxon>Amycolatopsis</taxon>
    </lineage>
</organism>
<proteinExistence type="predicted"/>
<accession>A0ABN2Q334</accession>